<sequence>METPTASIRLRLPIPIGKTLTIGFIFIFSYLIVLVLIFAFQNSIASVLGINPAHISIILLMFIVFLPWAFVAWQMLRRLTKTGTLSLYSDYLTITNQQNEVIKDYPANFISSVKMQNLIFHFEFKDGYRFNVINLAMDKNYPQELAEFNPLLLVFLSNNNIPFQKGRIL</sequence>
<feature type="transmembrane region" description="Helical" evidence="1">
    <location>
        <begin position="20"/>
        <end position="41"/>
    </location>
</feature>
<dbReference type="Proteomes" id="UP000541583">
    <property type="component" value="Unassembled WGS sequence"/>
</dbReference>
<dbReference type="STRING" id="354630.SAMN05421821_11449"/>
<evidence type="ECO:0008006" key="6">
    <source>
        <dbReference type="Google" id="ProtNLM"/>
    </source>
</evidence>
<evidence type="ECO:0000313" key="4">
    <source>
        <dbReference type="Proteomes" id="UP000541583"/>
    </source>
</evidence>
<dbReference type="RefSeq" id="WP_076376504.1">
    <property type="nucleotide sequence ID" value="NZ_FTMG01000014.1"/>
</dbReference>
<evidence type="ECO:0000256" key="1">
    <source>
        <dbReference type="SAM" id="Phobius"/>
    </source>
</evidence>
<dbReference type="AlphaFoldDB" id="A0A1N7EGX0"/>
<dbReference type="OrthoDB" id="766723at2"/>
<keyword evidence="1" id="KW-1133">Transmembrane helix</keyword>
<protein>
    <recommendedName>
        <fullName evidence="6">PH domain-containing protein</fullName>
    </recommendedName>
</protein>
<organism evidence="3 5">
    <name type="scientific">Mucilaginibacter lappiensis</name>
    <dbReference type="NCBI Taxonomy" id="354630"/>
    <lineage>
        <taxon>Bacteria</taxon>
        <taxon>Pseudomonadati</taxon>
        <taxon>Bacteroidota</taxon>
        <taxon>Sphingobacteriia</taxon>
        <taxon>Sphingobacteriales</taxon>
        <taxon>Sphingobacteriaceae</taxon>
        <taxon>Mucilaginibacter</taxon>
    </lineage>
</organism>
<feature type="transmembrane region" description="Helical" evidence="1">
    <location>
        <begin position="53"/>
        <end position="73"/>
    </location>
</feature>
<evidence type="ECO:0000313" key="3">
    <source>
        <dbReference type="EMBL" id="MBB6128369.1"/>
    </source>
</evidence>
<keyword evidence="1" id="KW-0812">Transmembrane</keyword>
<accession>A0A1N7EGX0</accession>
<proteinExistence type="predicted"/>
<name>A0A1N7EGX0_9SPHI</name>
<dbReference type="EMBL" id="JACHCA010000006">
    <property type="protein sequence ID" value="MBB6128369.1"/>
    <property type="molecule type" value="Genomic_DNA"/>
</dbReference>
<reference evidence="4 5" key="1">
    <citation type="submission" date="2020-08" db="EMBL/GenBank/DDBJ databases">
        <title>Genomic Encyclopedia of Type Strains, Phase IV (KMG-V): Genome sequencing to study the core and pangenomes of soil and plant-associated prokaryotes.</title>
        <authorList>
            <person name="Whitman W."/>
        </authorList>
    </citation>
    <scope>NUCLEOTIDE SEQUENCE [LARGE SCALE GENOMIC DNA]</scope>
    <source>
        <strain evidence="2 4">ANJLi2</strain>
        <strain evidence="3 5">MP601</strain>
    </source>
</reference>
<dbReference type="Proteomes" id="UP000548326">
    <property type="component" value="Unassembled WGS sequence"/>
</dbReference>
<keyword evidence="1" id="KW-0472">Membrane</keyword>
<evidence type="ECO:0000313" key="2">
    <source>
        <dbReference type="EMBL" id="MBB6111768.1"/>
    </source>
</evidence>
<comment type="caution">
    <text evidence="3">The sequence shown here is derived from an EMBL/GenBank/DDBJ whole genome shotgun (WGS) entry which is preliminary data.</text>
</comment>
<gene>
    <name evidence="3" type="ORF">HDF22_002490</name>
    <name evidence="2" type="ORF">HDF23_004540</name>
</gene>
<evidence type="ECO:0000313" key="5">
    <source>
        <dbReference type="Proteomes" id="UP000548326"/>
    </source>
</evidence>
<keyword evidence="4" id="KW-1185">Reference proteome</keyword>
<dbReference type="EMBL" id="JACHCB010000014">
    <property type="protein sequence ID" value="MBB6111768.1"/>
    <property type="molecule type" value="Genomic_DNA"/>
</dbReference>